<evidence type="ECO:0000313" key="7">
    <source>
        <dbReference type="EMBL" id="VAW96148.1"/>
    </source>
</evidence>
<sequence>MFNIKINSEFTRFVLTGGFAAGVNFLSRIGFSEFVTYRFAVFYAYIIGMVTAFVLAKIFVFGKSSQSTSNEFTRFTLVNIVAVAQVWFISVGLAEYGFPAINFVFYPEEVAHLIGISVPVVTSYYGHKYFTFASK</sequence>
<dbReference type="Pfam" id="PF04138">
    <property type="entry name" value="GtrA_DPMS_TM"/>
    <property type="match status" value="1"/>
</dbReference>
<gene>
    <name evidence="7" type="ORF">MNBD_GAMMA23-565</name>
</gene>
<proteinExistence type="predicted"/>
<feature type="domain" description="GtrA/DPMS transmembrane" evidence="6">
    <location>
        <begin position="12"/>
        <end position="132"/>
    </location>
</feature>
<reference evidence="7" key="1">
    <citation type="submission" date="2018-06" db="EMBL/GenBank/DDBJ databases">
        <authorList>
            <person name="Zhirakovskaya E."/>
        </authorList>
    </citation>
    <scope>NUCLEOTIDE SEQUENCE</scope>
</reference>
<comment type="subcellular location">
    <subcellularLocation>
        <location evidence="1">Membrane</location>
        <topology evidence="1">Multi-pass membrane protein</topology>
    </subcellularLocation>
</comment>
<evidence type="ECO:0000256" key="1">
    <source>
        <dbReference type="ARBA" id="ARBA00004141"/>
    </source>
</evidence>
<feature type="transmembrane region" description="Helical" evidence="5">
    <location>
        <begin position="12"/>
        <end position="31"/>
    </location>
</feature>
<evidence type="ECO:0000256" key="4">
    <source>
        <dbReference type="ARBA" id="ARBA00023136"/>
    </source>
</evidence>
<evidence type="ECO:0000259" key="6">
    <source>
        <dbReference type="Pfam" id="PF04138"/>
    </source>
</evidence>
<feature type="transmembrane region" description="Helical" evidence="5">
    <location>
        <begin position="37"/>
        <end position="60"/>
    </location>
</feature>
<keyword evidence="2 5" id="KW-0812">Transmembrane</keyword>
<accession>A0A3B0ZRN6</accession>
<evidence type="ECO:0000256" key="3">
    <source>
        <dbReference type="ARBA" id="ARBA00022989"/>
    </source>
</evidence>
<dbReference type="GO" id="GO:0016020">
    <property type="term" value="C:membrane"/>
    <property type="evidence" value="ECO:0007669"/>
    <property type="project" value="UniProtKB-SubCell"/>
</dbReference>
<keyword evidence="3 5" id="KW-1133">Transmembrane helix</keyword>
<dbReference type="GO" id="GO:0000271">
    <property type="term" value="P:polysaccharide biosynthetic process"/>
    <property type="evidence" value="ECO:0007669"/>
    <property type="project" value="InterPro"/>
</dbReference>
<protein>
    <recommendedName>
        <fullName evidence="6">GtrA/DPMS transmembrane domain-containing protein</fullName>
    </recommendedName>
</protein>
<keyword evidence="4 5" id="KW-0472">Membrane</keyword>
<evidence type="ECO:0000256" key="5">
    <source>
        <dbReference type="SAM" id="Phobius"/>
    </source>
</evidence>
<name>A0A3B0ZRN6_9ZZZZ</name>
<dbReference type="InterPro" id="IPR007267">
    <property type="entry name" value="GtrA_DPMS_TM"/>
</dbReference>
<dbReference type="EMBL" id="UOFT01000051">
    <property type="protein sequence ID" value="VAW96148.1"/>
    <property type="molecule type" value="Genomic_DNA"/>
</dbReference>
<organism evidence="7">
    <name type="scientific">hydrothermal vent metagenome</name>
    <dbReference type="NCBI Taxonomy" id="652676"/>
    <lineage>
        <taxon>unclassified sequences</taxon>
        <taxon>metagenomes</taxon>
        <taxon>ecological metagenomes</taxon>
    </lineage>
</organism>
<feature type="transmembrane region" description="Helical" evidence="5">
    <location>
        <begin position="72"/>
        <end position="90"/>
    </location>
</feature>
<evidence type="ECO:0000256" key="2">
    <source>
        <dbReference type="ARBA" id="ARBA00022692"/>
    </source>
</evidence>
<dbReference type="AlphaFoldDB" id="A0A3B0ZRN6"/>